<reference evidence="1" key="1">
    <citation type="submission" date="2016-09" db="EMBL/GenBank/DDBJ databases">
        <authorList>
            <person name="Capua I."/>
            <person name="De Benedictis P."/>
            <person name="Joannis T."/>
            <person name="Lombin L.H."/>
            <person name="Cattoli G."/>
        </authorList>
    </citation>
    <scope>NUCLEOTIDE SEQUENCE</scope>
    <source>
        <strain evidence="1">B9</strain>
    </source>
</reference>
<dbReference type="EMBL" id="FMSH01000525">
    <property type="protein sequence ID" value="SCV00733.1"/>
    <property type="molecule type" value="Genomic_DNA"/>
</dbReference>
<dbReference type="AlphaFoldDB" id="A0A1K0JQY6"/>
<organism evidence="1">
    <name type="scientific">Cupriavidus necator</name>
    <name type="common">Alcaligenes eutrophus</name>
    <name type="synonym">Ralstonia eutropha</name>
    <dbReference type="NCBI Taxonomy" id="106590"/>
    <lineage>
        <taxon>Bacteria</taxon>
        <taxon>Pseudomonadati</taxon>
        <taxon>Pseudomonadota</taxon>
        <taxon>Betaproteobacteria</taxon>
        <taxon>Burkholderiales</taxon>
        <taxon>Burkholderiaceae</taxon>
        <taxon>Cupriavidus</taxon>
    </lineage>
</organism>
<sequence length="20" mass="2162">MCAEPVRQTETVWLGGLLTG</sequence>
<name>A0A1K0JQY6_CUPNE</name>
<protein>
    <submittedName>
        <fullName evidence="1">Uncharacterized protein</fullName>
    </submittedName>
</protein>
<accession>A0A1K0JQY6</accession>
<gene>
    <name evidence="1" type="ORF">CNECB9_760006</name>
</gene>
<proteinExistence type="predicted"/>
<evidence type="ECO:0000313" key="1">
    <source>
        <dbReference type="EMBL" id="SCV00733.1"/>
    </source>
</evidence>